<dbReference type="Gene3D" id="1.20.1280.50">
    <property type="match status" value="1"/>
</dbReference>
<reference evidence="2 3" key="1">
    <citation type="submission" date="2024-04" db="EMBL/GenBank/DDBJ databases">
        <authorList>
            <person name="Fracassetti M."/>
        </authorList>
    </citation>
    <scope>NUCLEOTIDE SEQUENCE [LARGE SCALE GENOMIC DNA]</scope>
</reference>
<dbReference type="Proteomes" id="UP001497516">
    <property type="component" value="Chromosome 1"/>
</dbReference>
<dbReference type="InterPro" id="IPR001810">
    <property type="entry name" value="F-box_dom"/>
</dbReference>
<proteinExistence type="predicted"/>
<dbReference type="EMBL" id="OZ034813">
    <property type="protein sequence ID" value="CAL1352826.1"/>
    <property type="molecule type" value="Genomic_DNA"/>
</dbReference>
<dbReference type="InterPro" id="IPR053781">
    <property type="entry name" value="F-box_AtFBL13-like"/>
</dbReference>
<gene>
    <name evidence="2" type="ORF">LTRI10_LOCUS765</name>
</gene>
<dbReference type="Gene3D" id="3.80.10.10">
    <property type="entry name" value="Ribonuclease Inhibitor"/>
    <property type="match status" value="1"/>
</dbReference>
<dbReference type="InterPro" id="IPR053197">
    <property type="entry name" value="F-box_SCFL_complex_component"/>
</dbReference>
<accession>A0AAV2C9H3</accession>
<evidence type="ECO:0000313" key="3">
    <source>
        <dbReference type="Proteomes" id="UP001497516"/>
    </source>
</evidence>
<dbReference type="Pfam" id="PF00646">
    <property type="entry name" value="F-box"/>
    <property type="match status" value="1"/>
</dbReference>
<dbReference type="PANTHER" id="PTHR34223">
    <property type="entry name" value="OS11G0201299 PROTEIN"/>
    <property type="match status" value="1"/>
</dbReference>
<dbReference type="CDD" id="cd22160">
    <property type="entry name" value="F-box_AtFBL13-like"/>
    <property type="match status" value="1"/>
</dbReference>
<dbReference type="AlphaFoldDB" id="A0AAV2C9H3"/>
<dbReference type="PANTHER" id="PTHR34223:SF51">
    <property type="entry name" value="OS06G0556300 PROTEIN"/>
    <property type="match status" value="1"/>
</dbReference>
<dbReference type="SMART" id="SM00256">
    <property type="entry name" value="FBOX"/>
    <property type="match status" value="1"/>
</dbReference>
<evidence type="ECO:0000259" key="1">
    <source>
        <dbReference type="PROSITE" id="PS50181"/>
    </source>
</evidence>
<dbReference type="SUPFAM" id="SSF81383">
    <property type="entry name" value="F-box domain"/>
    <property type="match status" value="1"/>
</dbReference>
<feature type="domain" description="F-box" evidence="1">
    <location>
        <begin position="17"/>
        <end position="70"/>
    </location>
</feature>
<organism evidence="2 3">
    <name type="scientific">Linum trigynum</name>
    <dbReference type="NCBI Taxonomy" id="586398"/>
    <lineage>
        <taxon>Eukaryota</taxon>
        <taxon>Viridiplantae</taxon>
        <taxon>Streptophyta</taxon>
        <taxon>Embryophyta</taxon>
        <taxon>Tracheophyta</taxon>
        <taxon>Spermatophyta</taxon>
        <taxon>Magnoliopsida</taxon>
        <taxon>eudicotyledons</taxon>
        <taxon>Gunneridae</taxon>
        <taxon>Pentapetalae</taxon>
        <taxon>rosids</taxon>
        <taxon>fabids</taxon>
        <taxon>Malpighiales</taxon>
        <taxon>Linaceae</taxon>
        <taxon>Linum</taxon>
    </lineage>
</organism>
<sequence length="392" mass="44923">MDENSGESKKLKRSHAVDRLSHLPDNVIHHILSFLDTKSLVRTSLLSRKWRSLWKHVPVLNFVQSSFPNLLSFTKHVHRILSTRYRSVPVSSITFKIREDKWAGAMKTFEKIVKYAYSHGGGGGLRHLSFIHNKLQFSIRDVTNVVSASHHQESLKTLKLGTFTFEREFDSHFKLLTALELSDCLLKPCSTGEPFDPFANLPCLNYLKLVCCSVSGQGTGIGLIISGLELLDLQIKRSSFGIYEVIAPKLKSLYLLGDDYDPYVPKLNLPALDHANIRLVSDIPYGYAELKEEHRRYMDFLGALRNVECLLLRFDEAIYGLDEEGDFPLNRIKALIKPETPPFTRLKTLKMQFVGLEKLPNIHYEVIRYFFEGSLSTEEKLFQLELVTDKQY</sequence>
<dbReference type="SUPFAM" id="SSF52058">
    <property type="entry name" value="L domain-like"/>
    <property type="match status" value="1"/>
</dbReference>
<name>A0AAV2C9H3_9ROSI</name>
<dbReference type="InterPro" id="IPR032675">
    <property type="entry name" value="LRR_dom_sf"/>
</dbReference>
<protein>
    <recommendedName>
        <fullName evidence="1">F-box domain-containing protein</fullName>
    </recommendedName>
</protein>
<dbReference type="PROSITE" id="PS50181">
    <property type="entry name" value="FBOX"/>
    <property type="match status" value="1"/>
</dbReference>
<evidence type="ECO:0000313" key="2">
    <source>
        <dbReference type="EMBL" id="CAL1352826.1"/>
    </source>
</evidence>
<keyword evidence="3" id="KW-1185">Reference proteome</keyword>
<dbReference type="InterPro" id="IPR036047">
    <property type="entry name" value="F-box-like_dom_sf"/>
</dbReference>